<evidence type="ECO:0000313" key="3">
    <source>
        <dbReference type="Proteomes" id="UP000178912"/>
    </source>
</evidence>
<protein>
    <submittedName>
        <fullName evidence="2">Uncharacterized protein</fullName>
    </submittedName>
</protein>
<evidence type="ECO:0000256" key="1">
    <source>
        <dbReference type="SAM" id="Phobius"/>
    </source>
</evidence>
<accession>A0A1E1K1V7</accession>
<sequence length="193" mass="21755">MPRSGIPSRAESMHYGLPIILWIVQLLTVSVYIYTMTFLVASMAVKGDLGVLGPSYLTTLIFFLLLFILLANEAVYIIRQTLDPHLYFNSQVVKISLFVMTLLSIEVFGLAWKKRDTHNAHTMLTGIIGLTLLASIPFSLSLVLAWSLQRTRGCGIAIIVTPVEEEMPQQQNGSRDLPIKQERRWNLTHSVRL</sequence>
<gene>
    <name evidence="2" type="ORF">RAG0_02547</name>
</gene>
<keyword evidence="3" id="KW-1185">Reference proteome</keyword>
<dbReference type="AlphaFoldDB" id="A0A1E1K1V7"/>
<dbReference type="OrthoDB" id="3526767at2759"/>
<dbReference type="EMBL" id="FJUX01000010">
    <property type="protein sequence ID" value="CZS91981.1"/>
    <property type="molecule type" value="Genomic_DNA"/>
</dbReference>
<keyword evidence="1" id="KW-0812">Transmembrane</keyword>
<reference evidence="3" key="1">
    <citation type="submission" date="2016-03" db="EMBL/GenBank/DDBJ databases">
        <authorList>
            <person name="Guldener U."/>
        </authorList>
    </citation>
    <scope>NUCLEOTIDE SEQUENCE [LARGE SCALE GENOMIC DNA]</scope>
    <source>
        <strain evidence="3">04CH-RAC-A.6.1</strain>
    </source>
</reference>
<dbReference type="Proteomes" id="UP000178912">
    <property type="component" value="Unassembled WGS sequence"/>
</dbReference>
<feature type="transmembrane region" description="Helical" evidence="1">
    <location>
        <begin position="92"/>
        <end position="112"/>
    </location>
</feature>
<feature type="transmembrane region" description="Helical" evidence="1">
    <location>
        <begin position="51"/>
        <end position="71"/>
    </location>
</feature>
<organism evidence="2 3">
    <name type="scientific">Rhynchosporium agropyri</name>
    <dbReference type="NCBI Taxonomy" id="914238"/>
    <lineage>
        <taxon>Eukaryota</taxon>
        <taxon>Fungi</taxon>
        <taxon>Dikarya</taxon>
        <taxon>Ascomycota</taxon>
        <taxon>Pezizomycotina</taxon>
        <taxon>Leotiomycetes</taxon>
        <taxon>Helotiales</taxon>
        <taxon>Ploettnerulaceae</taxon>
        <taxon>Rhynchosporium</taxon>
    </lineage>
</organism>
<feature type="transmembrane region" description="Helical" evidence="1">
    <location>
        <begin position="124"/>
        <end position="146"/>
    </location>
</feature>
<feature type="transmembrane region" description="Helical" evidence="1">
    <location>
        <begin position="20"/>
        <end position="45"/>
    </location>
</feature>
<proteinExistence type="predicted"/>
<evidence type="ECO:0000313" key="2">
    <source>
        <dbReference type="EMBL" id="CZS91981.1"/>
    </source>
</evidence>
<keyword evidence="1" id="KW-1133">Transmembrane helix</keyword>
<keyword evidence="1" id="KW-0472">Membrane</keyword>
<name>A0A1E1K1V7_9HELO</name>